<evidence type="ECO:0000256" key="5">
    <source>
        <dbReference type="PROSITE-ProRule" id="PRU00042"/>
    </source>
</evidence>
<gene>
    <name evidence="7" type="ORF">NQ317_001828</name>
</gene>
<name>A0ABQ9JBA7_9CUCU</name>
<dbReference type="SMART" id="SM00355">
    <property type="entry name" value="ZnF_C2H2"/>
    <property type="match status" value="3"/>
</dbReference>
<sequence length="256" mass="30315">MLSLFADTGPLARYLQFATVCATTEEKITKYREQIESNGQDLVELNRARKFCYDNEILRKRTLSGNIESNCRPIENIEVFGVKSVPCVQQKTGCLGNDANHLLIHKKDPSPLVYGENSSEIKRGRSHFKTKRLFHKKTAKVEMYECEKCQFKTKRKEYLYKHHLVHRENSEVEMYKCGTCEFKTKRKHSLKVHRLVHRANSEVDTYECDACGFKTKYRWYLKNHLWFIEIILKWRCMNVKRVVLRQNIKSVLKIMV</sequence>
<dbReference type="PANTHER" id="PTHR24379:SF121">
    <property type="entry name" value="C2H2-TYPE DOMAIN-CONTAINING PROTEIN"/>
    <property type="match status" value="1"/>
</dbReference>
<keyword evidence="1" id="KW-0479">Metal-binding</keyword>
<dbReference type="Gene3D" id="3.30.160.60">
    <property type="entry name" value="Classic Zinc Finger"/>
    <property type="match status" value="1"/>
</dbReference>
<proteinExistence type="predicted"/>
<accession>A0ABQ9JBA7</accession>
<keyword evidence="4" id="KW-0862">Zinc</keyword>
<dbReference type="InterPro" id="IPR036236">
    <property type="entry name" value="Znf_C2H2_sf"/>
</dbReference>
<reference evidence="7" key="1">
    <citation type="journal article" date="2023" name="Insect Mol. Biol.">
        <title>Genome sequencing provides insights into the evolution of gene families encoding plant cell wall-degrading enzymes in longhorned beetles.</title>
        <authorList>
            <person name="Shin N.R."/>
            <person name="Okamura Y."/>
            <person name="Kirsch R."/>
            <person name="Pauchet Y."/>
        </authorList>
    </citation>
    <scope>NUCLEOTIDE SEQUENCE</scope>
    <source>
        <strain evidence="7">MMC_N1</strain>
    </source>
</reference>
<protein>
    <recommendedName>
        <fullName evidence="6">C2H2-type domain-containing protein</fullName>
    </recommendedName>
</protein>
<evidence type="ECO:0000259" key="6">
    <source>
        <dbReference type="PROSITE" id="PS50157"/>
    </source>
</evidence>
<evidence type="ECO:0000256" key="3">
    <source>
        <dbReference type="ARBA" id="ARBA00022771"/>
    </source>
</evidence>
<dbReference type="Proteomes" id="UP001162164">
    <property type="component" value="Unassembled WGS sequence"/>
</dbReference>
<evidence type="ECO:0000313" key="7">
    <source>
        <dbReference type="EMBL" id="KAJ8975179.1"/>
    </source>
</evidence>
<keyword evidence="2" id="KW-0677">Repeat</keyword>
<dbReference type="SUPFAM" id="SSF57667">
    <property type="entry name" value="beta-beta-alpha zinc fingers"/>
    <property type="match status" value="1"/>
</dbReference>
<dbReference type="PROSITE" id="PS50157">
    <property type="entry name" value="ZINC_FINGER_C2H2_2"/>
    <property type="match status" value="2"/>
</dbReference>
<evidence type="ECO:0000256" key="1">
    <source>
        <dbReference type="ARBA" id="ARBA00022723"/>
    </source>
</evidence>
<dbReference type="EMBL" id="JAPWTJ010000861">
    <property type="protein sequence ID" value="KAJ8975179.1"/>
    <property type="molecule type" value="Genomic_DNA"/>
</dbReference>
<organism evidence="7 8">
    <name type="scientific">Molorchus minor</name>
    <dbReference type="NCBI Taxonomy" id="1323400"/>
    <lineage>
        <taxon>Eukaryota</taxon>
        <taxon>Metazoa</taxon>
        <taxon>Ecdysozoa</taxon>
        <taxon>Arthropoda</taxon>
        <taxon>Hexapoda</taxon>
        <taxon>Insecta</taxon>
        <taxon>Pterygota</taxon>
        <taxon>Neoptera</taxon>
        <taxon>Endopterygota</taxon>
        <taxon>Coleoptera</taxon>
        <taxon>Polyphaga</taxon>
        <taxon>Cucujiformia</taxon>
        <taxon>Chrysomeloidea</taxon>
        <taxon>Cerambycidae</taxon>
        <taxon>Lamiinae</taxon>
        <taxon>Monochamini</taxon>
        <taxon>Molorchus</taxon>
    </lineage>
</organism>
<comment type="caution">
    <text evidence="7">The sequence shown here is derived from an EMBL/GenBank/DDBJ whole genome shotgun (WGS) entry which is preliminary data.</text>
</comment>
<dbReference type="InterPro" id="IPR013087">
    <property type="entry name" value="Znf_C2H2_type"/>
</dbReference>
<keyword evidence="3 5" id="KW-0863">Zinc-finger</keyword>
<dbReference type="PANTHER" id="PTHR24379">
    <property type="entry name" value="KRAB AND ZINC FINGER DOMAIN-CONTAINING"/>
    <property type="match status" value="1"/>
</dbReference>
<evidence type="ECO:0000313" key="8">
    <source>
        <dbReference type="Proteomes" id="UP001162164"/>
    </source>
</evidence>
<feature type="domain" description="C2H2-type" evidence="6">
    <location>
        <begin position="175"/>
        <end position="202"/>
    </location>
</feature>
<evidence type="ECO:0000256" key="4">
    <source>
        <dbReference type="ARBA" id="ARBA00022833"/>
    </source>
</evidence>
<feature type="domain" description="C2H2-type" evidence="6">
    <location>
        <begin position="144"/>
        <end position="171"/>
    </location>
</feature>
<evidence type="ECO:0000256" key="2">
    <source>
        <dbReference type="ARBA" id="ARBA00022737"/>
    </source>
</evidence>
<keyword evidence="8" id="KW-1185">Reference proteome</keyword>